<feature type="coiled-coil region" evidence="2">
    <location>
        <begin position="220"/>
        <end position="247"/>
    </location>
</feature>
<dbReference type="Proteomes" id="UP000002258">
    <property type="component" value="Chromosome 7"/>
</dbReference>
<dbReference type="InterPro" id="IPR004088">
    <property type="entry name" value="KH_dom_type_1"/>
</dbReference>
<sequence length="349" mass="39838">MGMDSIYMTSEESMDVTVPISFEFPLQSRYIYRVSVADCGETAQEPGNEDRNLDNVPRMVISEKLLQNCLVEVVQYFALEELAIVDGETVHLDNKMLLVCEKCVVSQSWVIDMIGDPSIIEHVTMMVFTASLSQDRLIEVEADFWCRYSLARYCRKSHTEYFGCKMRHTFEEIYDDTGFIVELLKHKRSCKEIVVKCEDFNTLMVPEPSSSLEMNTEQGIPELVELQNNVEENKENLNAEIKENYENKVNSPLQHSQYRSSMITATVHLKQREVSSLIGVNGTRLNTIREQTGCKIKVQPVGNGGNRGIARKDTPQQITVSGHNANVQEAIDEIRSFIVRYRSGDFSFM</sequence>
<dbReference type="AlphaFoldDB" id="A3LZ14"/>
<dbReference type="OrthoDB" id="4020846at2759"/>
<protein>
    <recommendedName>
        <fullName evidence="3">K Homology domain-containing protein</fullName>
    </recommendedName>
</protein>
<dbReference type="InParanoid" id="A3LZ14"/>
<evidence type="ECO:0000256" key="1">
    <source>
        <dbReference type="PROSITE-ProRule" id="PRU00117"/>
    </source>
</evidence>
<keyword evidence="5" id="KW-1185">Reference proteome</keyword>
<dbReference type="KEGG" id="pic:PICST_33377"/>
<dbReference type="GO" id="GO:0003723">
    <property type="term" value="F:RNA binding"/>
    <property type="evidence" value="ECO:0007669"/>
    <property type="project" value="UniProtKB-UniRule"/>
</dbReference>
<dbReference type="eggNOG" id="ENOG502RA62">
    <property type="taxonomic scope" value="Eukaryota"/>
</dbReference>
<dbReference type="Pfam" id="PF00013">
    <property type="entry name" value="KH_1"/>
    <property type="match status" value="1"/>
</dbReference>
<keyword evidence="1" id="KW-0694">RNA-binding</keyword>
<organism evidence="4 5">
    <name type="scientific">Scheffersomyces stipitis (strain ATCC 58785 / CBS 6054 / NBRC 10063 / NRRL Y-11545)</name>
    <name type="common">Yeast</name>
    <name type="synonym">Pichia stipitis</name>
    <dbReference type="NCBI Taxonomy" id="322104"/>
    <lineage>
        <taxon>Eukaryota</taxon>
        <taxon>Fungi</taxon>
        <taxon>Dikarya</taxon>
        <taxon>Ascomycota</taxon>
        <taxon>Saccharomycotina</taxon>
        <taxon>Pichiomycetes</taxon>
        <taxon>Debaryomycetaceae</taxon>
        <taxon>Scheffersomyces</taxon>
    </lineage>
</organism>
<dbReference type="PROSITE" id="PS50084">
    <property type="entry name" value="KH_TYPE_1"/>
    <property type="match status" value="1"/>
</dbReference>
<dbReference type="SUPFAM" id="SSF54791">
    <property type="entry name" value="Eukaryotic type KH-domain (KH-domain type I)"/>
    <property type="match status" value="1"/>
</dbReference>
<reference evidence="4 5" key="1">
    <citation type="journal article" date="2007" name="Nat. Biotechnol.">
        <title>Genome sequence of the lignocellulose-bioconverting and xylose-fermenting yeast Pichia stipitis.</title>
        <authorList>
            <person name="Jeffries T.W."/>
            <person name="Grigoriev I.V."/>
            <person name="Grimwood J."/>
            <person name="Laplaza J.M."/>
            <person name="Aerts A."/>
            <person name="Salamov A."/>
            <person name="Schmutz J."/>
            <person name="Lindquist E."/>
            <person name="Dehal P."/>
            <person name="Shapiro H."/>
            <person name="Jin Y.S."/>
            <person name="Passoth V."/>
            <person name="Richardson P.M."/>
        </authorList>
    </citation>
    <scope>NUCLEOTIDE SEQUENCE [LARGE SCALE GENOMIC DNA]</scope>
    <source>
        <strain evidence="5">ATCC 58785 / CBS 6054 / NBRC 10063 / NRRL Y-11545</strain>
    </source>
</reference>
<dbReference type="SMART" id="SM00322">
    <property type="entry name" value="KH"/>
    <property type="match status" value="1"/>
</dbReference>
<dbReference type="InterPro" id="IPR004087">
    <property type="entry name" value="KH_dom"/>
</dbReference>
<dbReference type="InterPro" id="IPR036612">
    <property type="entry name" value="KH_dom_type_1_sf"/>
</dbReference>
<dbReference type="CDD" id="cd00105">
    <property type="entry name" value="KH-I"/>
    <property type="match status" value="1"/>
</dbReference>
<evidence type="ECO:0000313" key="4">
    <source>
        <dbReference type="EMBL" id="ABN68076.2"/>
    </source>
</evidence>
<dbReference type="EMBL" id="CP000501">
    <property type="protein sequence ID" value="ABN68076.2"/>
    <property type="molecule type" value="Genomic_DNA"/>
</dbReference>
<evidence type="ECO:0000313" key="5">
    <source>
        <dbReference type="Proteomes" id="UP000002258"/>
    </source>
</evidence>
<evidence type="ECO:0000256" key="2">
    <source>
        <dbReference type="SAM" id="Coils"/>
    </source>
</evidence>
<keyword evidence="2" id="KW-0175">Coiled coil</keyword>
<dbReference type="Gene3D" id="3.30.1370.10">
    <property type="entry name" value="K Homology domain, type 1"/>
    <property type="match status" value="1"/>
</dbReference>
<name>A3LZ14_PICST</name>
<accession>A3LZ14</accession>
<gene>
    <name evidence="4" type="ORF">PICST_33377</name>
</gene>
<feature type="domain" description="K Homology" evidence="3">
    <location>
        <begin position="261"/>
        <end position="339"/>
    </location>
</feature>
<dbReference type="HOGENOM" id="CLU_794798_0_0_1"/>
<proteinExistence type="predicted"/>
<dbReference type="GeneID" id="4840686"/>
<evidence type="ECO:0000259" key="3">
    <source>
        <dbReference type="SMART" id="SM00322"/>
    </source>
</evidence>
<dbReference type="RefSeq" id="XP_001386105.2">
    <property type="nucleotide sequence ID" value="XM_001386068.1"/>
</dbReference>